<gene>
    <name evidence="1" type="ORF">OG563_26745</name>
</gene>
<sequence length="111" mass="12499">MEYEGVAAVLAQIRPTGYFDRNGRPVEVDEYLLLMADPDYHQVTETVLSEVRISTKFDGVQPYWQGIGAPQLFRTTIHGGARDGWSQTCPTELCARSCHAQLVTNLRKVTR</sequence>
<proteinExistence type="predicted"/>
<protein>
    <submittedName>
        <fullName evidence="1">Uncharacterized protein</fullName>
    </submittedName>
</protein>
<dbReference type="RefSeq" id="WP_329405463.1">
    <property type="nucleotide sequence ID" value="NZ_CP109441.1"/>
</dbReference>
<evidence type="ECO:0000313" key="2">
    <source>
        <dbReference type="Proteomes" id="UP001432062"/>
    </source>
</evidence>
<organism evidence="1 2">
    <name type="scientific">Nocardia vinacea</name>
    <dbReference type="NCBI Taxonomy" id="96468"/>
    <lineage>
        <taxon>Bacteria</taxon>
        <taxon>Bacillati</taxon>
        <taxon>Actinomycetota</taxon>
        <taxon>Actinomycetes</taxon>
        <taxon>Mycobacteriales</taxon>
        <taxon>Nocardiaceae</taxon>
        <taxon>Nocardia</taxon>
    </lineage>
</organism>
<accession>A0ABZ1YLI4</accession>
<keyword evidence="2" id="KW-1185">Reference proteome</keyword>
<dbReference type="Proteomes" id="UP001432062">
    <property type="component" value="Chromosome"/>
</dbReference>
<reference evidence="1" key="1">
    <citation type="submission" date="2022-10" db="EMBL/GenBank/DDBJ databases">
        <title>The complete genomes of actinobacterial strains from the NBC collection.</title>
        <authorList>
            <person name="Joergensen T.S."/>
            <person name="Alvarez Arevalo M."/>
            <person name="Sterndorff E.B."/>
            <person name="Faurdal D."/>
            <person name="Vuksanovic O."/>
            <person name="Mourched A.-S."/>
            <person name="Charusanti P."/>
            <person name="Shaw S."/>
            <person name="Blin K."/>
            <person name="Weber T."/>
        </authorList>
    </citation>
    <scope>NUCLEOTIDE SEQUENCE</scope>
    <source>
        <strain evidence="1">NBC_01482</strain>
    </source>
</reference>
<name>A0ABZ1YLI4_9NOCA</name>
<evidence type="ECO:0000313" key="1">
    <source>
        <dbReference type="EMBL" id="WUV42845.1"/>
    </source>
</evidence>
<dbReference type="EMBL" id="CP109441">
    <property type="protein sequence ID" value="WUV42845.1"/>
    <property type="molecule type" value="Genomic_DNA"/>
</dbReference>